<evidence type="ECO:0000313" key="5">
    <source>
        <dbReference type="EMBL" id="CAD7661297.1"/>
    </source>
</evidence>
<keyword evidence="6" id="KW-1185">Reference proteome</keyword>
<dbReference type="EMBL" id="CAJPVJ010023159">
    <property type="protein sequence ID" value="CAG2178433.1"/>
    <property type="molecule type" value="Genomic_DNA"/>
</dbReference>
<dbReference type="InterPro" id="IPR027417">
    <property type="entry name" value="P-loop_NTPase"/>
</dbReference>
<dbReference type="GO" id="GO:0005524">
    <property type="term" value="F:ATP binding"/>
    <property type="evidence" value="ECO:0007669"/>
    <property type="project" value="InterPro"/>
</dbReference>
<dbReference type="Proteomes" id="UP000728032">
    <property type="component" value="Unassembled WGS sequence"/>
</dbReference>
<dbReference type="InterPro" id="IPR011545">
    <property type="entry name" value="DEAD/DEAH_box_helicase_dom"/>
</dbReference>
<evidence type="ECO:0000256" key="1">
    <source>
        <dbReference type="ARBA" id="ARBA00022801"/>
    </source>
</evidence>
<dbReference type="OrthoDB" id="196131at2759"/>
<dbReference type="GO" id="GO:0016787">
    <property type="term" value="F:hydrolase activity"/>
    <property type="evidence" value="ECO:0007669"/>
    <property type="project" value="UniProtKB-KW"/>
</dbReference>
<evidence type="ECO:0000259" key="4">
    <source>
        <dbReference type="PROSITE" id="PS51192"/>
    </source>
</evidence>
<gene>
    <name evidence="5" type="ORF">ONB1V03_LOCUS17858</name>
</gene>
<dbReference type="EMBL" id="OC937984">
    <property type="protein sequence ID" value="CAD7661297.1"/>
    <property type="molecule type" value="Genomic_DNA"/>
</dbReference>
<evidence type="ECO:0000256" key="2">
    <source>
        <dbReference type="ARBA" id="ARBA00022806"/>
    </source>
</evidence>
<organism evidence="5">
    <name type="scientific">Oppiella nova</name>
    <dbReference type="NCBI Taxonomy" id="334625"/>
    <lineage>
        <taxon>Eukaryota</taxon>
        <taxon>Metazoa</taxon>
        <taxon>Ecdysozoa</taxon>
        <taxon>Arthropoda</taxon>
        <taxon>Chelicerata</taxon>
        <taxon>Arachnida</taxon>
        <taxon>Acari</taxon>
        <taxon>Acariformes</taxon>
        <taxon>Sarcoptiformes</taxon>
        <taxon>Oribatida</taxon>
        <taxon>Brachypylina</taxon>
        <taxon>Oppioidea</taxon>
        <taxon>Oppiidae</taxon>
        <taxon>Oppiella</taxon>
    </lineage>
</organism>
<accession>A0A7R9QY57</accession>
<feature type="domain" description="Helicase ATP-binding" evidence="4">
    <location>
        <begin position="172"/>
        <end position="220"/>
    </location>
</feature>
<dbReference type="Gene3D" id="3.40.50.300">
    <property type="entry name" value="P-loop containing nucleotide triphosphate hydrolases"/>
    <property type="match status" value="1"/>
</dbReference>
<dbReference type="Pfam" id="PF00270">
    <property type="entry name" value="DEAD"/>
    <property type="match status" value="1"/>
</dbReference>
<keyword evidence="2" id="KW-0547">Nucleotide-binding</keyword>
<proteinExistence type="predicted"/>
<feature type="region of interest" description="Disordered" evidence="3">
    <location>
        <begin position="77"/>
        <end position="98"/>
    </location>
</feature>
<keyword evidence="2" id="KW-0067">ATP-binding</keyword>
<dbReference type="InterPro" id="IPR014001">
    <property type="entry name" value="Helicase_ATP-bd"/>
</dbReference>
<keyword evidence="2" id="KW-0347">Helicase</keyword>
<dbReference type="GO" id="GO:0004386">
    <property type="term" value="F:helicase activity"/>
    <property type="evidence" value="ECO:0007669"/>
    <property type="project" value="UniProtKB-KW"/>
</dbReference>
<dbReference type="GO" id="GO:0003676">
    <property type="term" value="F:nucleic acid binding"/>
    <property type="evidence" value="ECO:0007669"/>
    <property type="project" value="InterPro"/>
</dbReference>
<keyword evidence="1" id="KW-0378">Hydrolase</keyword>
<dbReference type="SUPFAM" id="SSF52540">
    <property type="entry name" value="P-loop containing nucleoside triphosphate hydrolases"/>
    <property type="match status" value="1"/>
</dbReference>
<protein>
    <recommendedName>
        <fullName evidence="4">Helicase ATP-binding domain-containing protein</fullName>
    </recommendedName>
</protein>
<evidence type="ECO:0000313" key="6">
    <source>
        <dbReference type="Proteomes" id="UP000728032"/>
    </source>
</evidence>
<sequence length="220" mass="24476">MMSSTIRRSFNALKYIHCIRFTCLSHNGLNNHRKYHDFVIKTISPNIHSMQMRYMSSDTSRSDVEWCEDVEPNKVMDSVSDSVSDTTRGTDGTTSGPDLQVLNQFNTSIMNETKGVDSRIREFWLKHDIAVHGRDAPLPVLDMNGFSWPPAIQQALQSDGHSAPTPIQSQGWPIVLLGRDMVGVAQTGSGKTLCYVLPAFVRIAREGVQRGPKCVVLAPT</sequence>
<dbReference type="PANTHER" id="PTHR47958">
    <property type="entry name" value="ATP-DEPENDENT RNA HELICASE DBP3"/>
    <property type="match status" value="1"/>
</dbReference>
<feature type="non-terminal residue" evidence="5">
    <location>
        <position position="220"/>
    </location>
</feature>
<reference evidence="5" key="1">
    <citation type="submission" date="2020-11" db="EMBL/GenBank/DDBJ databases">
        <authorList>
            <person name="Tran Van P."/>
        </authorList>
    </citation>
    <scope>NUCLEOTIDE SEQUENCE</scope>
</reference>
<evidence type="ECO:0000256" key="3">
    <source>
        <dbReference type="SAM" id="MobiDB-lite"/>
    </source>
</evidence>
<dbReference type="AlphaFoldDB" id="A0A7R9QY57"/>
<dbReference type="PROSITE" id="PS51192">
    <property type="entry name" value="HELICASE_ATP_BIND_1"/>
    <property type="match status" value="1"/>
</dbReference>
<name>A0A7R9QY57_9ACAR</name>